<comment type="caution">
    <text evidence="1">The sequence shown here is derived from an EMBL/GenBank/DDBJ whole genome shotgun (WGS) entry which is preliminary data.</text>
</comment>
<sequence>MPQGLQVFDESKNILLDATTRITRLIGRVEGGSPPGISGSVTIPTDSIGNGNIFFIIDLLPGYGSNLAEMTYNK</sequence>
<evidence type="ECO:0000313" key="1">
    <source>
        <dbReference type="EMBL" id="MDR8433933.1"/>
    </source>
</evidence>
<feature type="non-terminal residue" evidence="1">
    <location>
        <position position="74"/>
    </location>
</feature>
<name>A0ABD5DUX9_ACIBA</name>
<gene>
    <name evidence="1" type="ORF">FPK63_23135</name>
</gene>
<accession>A0ABD5DUX9</accession>
<dbReference type="EMBL" id="VMAF01000863">
    <property type="protein sequence ID" value="MDR8433933.1"/>
    <property type="molecule type" value="Genomic_DNA"/>
</dbReference>
<dbReference type="AlphaFoldDB" id="A0ABD5DUX9"/>
<protein>
    <submittedName>
        <fullName evidence="1">Uncharacterized protein</fullName>
    </submittedName>
</protein>
<proteinExistence type="predicted"/>
<reference evidence="1" key="1">
    <citation type="submission" date="2019-07" db="EMBL/GenBank/DDBJ databases">
        <title>Biological characteristics of mucoid Acinetobacter baumannii from a general hospital in China.</title>
        <authorList>
            <person name="Hua X."/>
            <person name="Yu Y."/>
        </authorList>
    </citation>
    <scope>NUCLEOTIDE SEQUENCE</scope>
    <source>
        <strain evidence="1">N8</strain>
    </source>
</reference>
<organism evidence="1">
    <name type="scientific">Acinetobacter baumannii</name>
    <dbReference type="NCBI Taxonomy" id="470"/>
    <lineage>
        <taxon>Bacteria</taxon>
        <taxon>Pseudomonadati</taxon>
        <taxon>Pseudomonadota</taxon>
        <taxon>Gammaproteobacteria</taxon>
        <taxon>Moraxellales</taxon>
        <taxon>Moraxellaceae</taxon>
        <taxon>Acinetobacter</taxon>
        <taxon>Acinetobacter calcoaceticus/baumannii complex</taxon>
    </lineage>
</organism>